<accession>A0A0D0RRI4</accession>
<name>A0A0D0RRI4_9BACL</name>
<protein>
    <recommendedName>
        <fullName evidence="4">ABC transporter substrate-binding protein</fullName>
    </recommendedName>
</protein>
<dbReference type="Gene3D" id="3.40.190.10">
    <property type="entry name" value="Periplasmic binding protein-like II"/>
    <property type="match status" value="2"/>
</dbReference>
<keyword evidence="3" id="KW-1185">Reference proteome</keyword>
<evidence type="ECO:0008006" key="4">
    <source>
        <dbReference type="Google" id="ProtNLM"/>
    </source>
</evidence>
<feature type="signal peptide" evidence="1">
    <location>
        <begin position="1"/>
        <end position="19"/>
    </location>
</feature>
<dbReference type="AlphaFoldDB" id="A0A0D0RRI4"/>
<dbReference type="PANTHER" id="PTHR42779">
    <property type="entry name" value="PROTEIN YNJB"/>
    <property type="match status" value="1"/>
</dbReference>
<dbReference type="Pfam" id="PF13416">
    <property type="entry name" value="SBP_bac_8"/>
    <property type="match status" value="1"/>
</dbReference>
<evidence type="ECO:0000256" key="1">
    <source>
        <dbReference type="SAM" id="SignalP"/>
    </source>
</evidence>
<dbReference type="PATRIC" id="fig|404937.3.peg.1735"/>
<organism evidence="2 3">
    <name type="scientific">Anoxybacillus thermarum</name>
    <dbReference type="NCBI Taxonomy" id="404937"/>
    <lineage>
        <taxon>Bacteria</taxon>
        <taxon>Bacillati</taxon>
        <taxon>Bacillota</taxon>
        <taxon>Bacilli</taxon>
        <taxon>Bacillales</taxon>
        <taxon>Anoxybacillaceae</taxon>
        <taxon>Anoxybacillus</taxon>
    </lineage>
</organism>
<keyword evidence="1" id="KW-0732">Signal</keyword>
<proteinExistence type="predicted"/>
<dbReference type="RefSeq" id="WP_043966433.1">
    <property type="nucleotide sequence ID" value="NZ_JXTH01000028.1"/>
</dbReference>
<dbReference type="PANTHER" id="PTHR42779:SF1">
    <property type="entry name" value="PROTEIN YNJB"/>
    <property type="match status" value="1"/>
</dbReference>
<evidence type="ECO:0000313" key="3">
    <source>
        <dbReference type="Proteomes" id="UP000032102"/>
    </source>
</evidence>
<reference evidence="2 3" key="1">
    <citation type="submission" date="2015-01" db="EMBL/GenBank/DDBJ databases">
        <title>Draft genome of Anoxybacillus thermarum strain AF/04.</title>
        <authorList>
            <person name="Poli A."/>
            <person name="Nicolaus B."/>
            <person name="Chan K.-G."/>
            <person name="Kahar U.M."/>
            <person name="Yaakob A.S."/>
            <person name="Chan C.S."/>
            <person name="Goh K.M."/>
        </authorList>
    </citation>
    <scope>NUCLEOTIDE SEQUENCE [LARGE SCALE GENOMIC DNA]</scope>
    <source>
        <strain evidence="2 3">AF/04</strain>
    </source>
</reference>
<dbReference type="NCBIfam" id="NF008633">
    <property type="entry name" value="PRK11622.1"/>
    <property type="match status" value="1"/>
</dbReference>
<feature type="chain" id="PRO_5038685118" description="ABC transporter substrate-binding protein" evidence="1">
    <location>
        <begin position="20"/>
        <end position="412"/>
    </location>
</feature>
<dbReference type="PROSITE" id="PS51257">
    <property type="entry name" value="PROKAR_LIPOPROTEIN"/>
    <property type="match status" value="1"/>
</dbReference>
<dbReference type="PIRSF" id="PIRSF029172">
    <property type="entry name" value="UCP029172_ABC_sbc_YnjB"/>
    <property type="match status" value="1"/>
</dbReference>
<dbReference type="InterPro" id="IPR006059">
    <property type="entry name" value="SBP"/>
</dbReference>
<comment type="caution">
    <text evidence="2">The sequence shown here is derived from an EMBL/GenBank/DDBJ whole genome shotgun (WGS) entry which is preliminary data.</text>
</comment>
<dbReference type="InterPro" id="IPR027020">
    <property type="entry name" value="YnjB"/>
</dbReference>
<dbReference type="SUPFAM" id="SSF53850">
    <property type="entry name" value="Periplasmic binding protein-like II"/>
    <property type="match status" value="1"/>
</dbReference>
<evidence type="ECO:0000313" key="2">
    <source>
        <dbReference type="EMBL" id="KIQ94287.1"/>
    </source>
</evidence>
<dbReference type="EMBL" id="JXTH01000028">
    <property type="protein sequence ID" value="KIQ94287.1"/>
    <property type="molecule type" value="Genomic_DNA"/>
</dbReference>
<sequence>MKRLFALLLPIFIFLSACSTKELSSASEAKLLEHKWKQIEQEAKNTKVRMFMWGGDEGINDYMDEWVAPKLKKQYGITFERIPMDTHEILQKLLNEKKAAEEKGTIDIIWINGENFKNAKENDLLFGPITEKLPNFQKYIDTRSLNTQYDFGTAVDGLEAPWGKVQFVFLYDASKISQPPRTFAELKDWIKEHPGKFTYPDPTDFTGNAFLRHLLYEAVGGSEKLLKQGYDPQFVKNEVEKMWAYLNEIKPYLWRKGETYPNSLTELDRMYSQGEVWMTMGYNEARAESLIKNGTFPTSTRSFVLESGSIGNTHFLAIPFNSPNKAGAMVTINFLLSPQAQLEKFRPTYWGEGMSLDPNKLPEKDQQTLKQINRGKSVLSSDVLKDHLLPEVDSRYVGWLKENWLHEVARKR</sequence>
<gene>
    <name evidence="2" type="ORF">LH47_01637</name>
</gene>
<dbReference type="Proteomes" id="UP000032102">
    <property type="component" value="Unassembled WGS sequence"/>
</dbReference>